<comment type="caution">
    <text evidence="2">The sequence shown here is derived from an EMBL/GenBank/DDBJ whole genome shotgun (WGS) entry which is preliminary data.</text>
</comment>
<organism evidence="2 3">
    <name type="scientific">Cymbomonas tetramitiformis</name>
    <dbReference type="NCBI Taxonomy" id="36881"/>
    <lineage>
        <taxon>Eukaryota</taxon>
        <taxon>Viridiplantae</taxon>
        <taxon>Chlorophyta</taxon>
        <taxon>Pyramimonadophyceae</taxon>
        <taxon>Pyramimonadales</taxon>
        <taxon>Pyramimonadaceae</taxon>
        <taxon>Cymbomonas</taxon>
    </lineage>
</organism>
<name>A0AAE0C0P9_9CHLO</name>
<keyword evidence="3" id="KW-1185">Reference proteome</keyword>
<evidence type="ECO:0000313" key="3">
    <source>
        <dbReference type="Proteomes" id="UP001190700"/>
    </source>
</evidence>
<reference evidence="2 3" key="1">
    <citation type="journal article" date="2015" name="Genome Biol. Evol.">
        <title>Comparative Genomics of a Bacterivorous Green Alga Reveals Evolutionary Causalities and Consequences of Phago-Mixotrophic Mode of Nutrition.</title>
        <authorList>
            <person name="Burns J.A."/>
            <person name="Paasch A."/>
            <person name="Narechania A."/>
            <person name="Kim E."/>
        </authorList>
    </citation>
    <scope>NUCLEOTIDE SEQUENCE [LARGE SCALE GENOMIC DNA]</scope>
    <source>
        <strain evidence="2 3">PLY_AMNH</strain>
    </source>
</reference>
<sequence length="183" mass="19963">MKLDAKTLTMALRFNPSINTFANGPVLKDKQGWSDILQAEYKQNLRQRYQVMKRSVVGPVAPASASNNTAGAESCTPVEQSASSVPGALAETIVTQNSEQSVATLAPKRKKSSPRFNPFDGFSDQVVEVEVVANAMEEEIANEIVLYAQLRKTILERYKNKYGATGPEDKGEDSDSDSDSQSE</sequence>
<evidence type="ECO:0000313" key="2">
    <source>
        <dbReference type="EMBL" id="KAK3246257.1"/>
    </source>
</evidence>
<gene>
    <name evidence="2" type="ORF">CYMTET_44202</name>
</gene>
<dbReference type="EMBL" id="LGRX02030017">
    <property type="protein sequence ID" value="KAK3246257.1"/>
    <property type="molecule type" value="Genomic_DNA"/>
</dbReference>
<feature type="region of interest" description="Disordered" evidence="1">
    <location>
        <begin position="162"/>
        <end position="183"/>
    </location>
</feature>
<proteinExistence type="predicted"/>
<protein>
    <submittedName>
        <fullName evidence="2">Uncharacterized protein</fullName>
    </submittedName>
</protein>
<accession>A0AAE0C0P9</accession>
<feature type="compositionally biased region" description="Acidic residues" evidence="1">
    <location>
        <begin position="170"/>
        <end position="183"/>
    </location>
</feature>
<dbReference type="AlphaFoldDB" id="A0AAE0C0P9"/>
<dbReference type="Proteomes" id="UP001190700">
    <property type="component" value="Unassembled WGS sequence"/>
</dbReference>
<evidence type="ECO:0000256" key="1">
    <source>
        <dbReference type="SAM" id="MobiDB-lite"/>
    </source>
</evidence>